<accession>A0AAV9K018</accession>
<dbReference type="Proteomes" id="UP001311915">
    <property type="component" value="Unassembled WGS sequence"/>
</dbReference>
<dbReference type="CDD" id="cd00303">
    <property type="entry name" value="retropepsin_like"/>
    <property type="match status" value="1"/>
</dbReference>
<evidence type="ECO:0000313" key="2">
    <source>
        <dbReference type="Proteomes" id="UP001311915"/>
    </source>
</evidence>
<dbReference type="PANTHER" id="PTHR33067:SF9">
    <property type="entry name" value="RNA-DIRECTED DNA POLYMERASE"/>
    <property type="match status" value="1"/>
</dbReference>
<gene>
    <name evidence="1" type="ORF">R3W88_033764</name>
</gene>
<protein>
    <submittedName>
        <fullName evidence="1">Uncharacterized protein</fullName>
    </submittedName>
</protein>
<keyword evidence="2" id="KW-1185">Reference proteome</keyword>
<dbReference type="Gene3D" id="2.40.70.10">
    <property type="entry name" value="Acid Proteases"/>
    <property type="match status" value="1"/>
</dbReference>
<comment type="caution">
    <text evidence="1">The sequence shown here is derived from an EMBL/GenBank/DDBJ whole genome shotgun (WGS) entry which is preliminary data.</text>
</comment>
<proteinExistence type="predicted"/>
<dbReference type="AlphaFoldDB" id="A0AAV9K018"/>
<dbReference type="InterPro" id="IPR021109">
    <property type="entry name" value="Peptidase_aspartic_dom_sf"/>
</dbReference>
<sequence>MLCFVKALCDLDASINLMPLSVYKKLGLGAPKPTAMHLLMADRTVKRPIGVLQDVLVKVKSFIFSVDFGILDCEVDFEVPIILGRPFLATRRALVDMERGQMKFRLNNEELTFNIYRSMKHESDLKYVSMVNHKVEQEYEVSIEKRLGVDALAAVMMNYGSDAINDYDELVVSLDRFEFCFKPKRLEIDMKNQDTLPAKSSVDEPPNLEVKVLPSHLWYVFLGQNSTLPVIIVAGLSERKIEALVSVLKRFKKAIGWTVADIIEIPLGICSHKIQLMRQQDKY</sequence>
<dbReference type="PANTHER" id="PTHR33067">
    <property type="entry name" value="RNA-DIRECTED DNA POLYMERASE-RELATED"/>
    <property type="match status" value="1"/>
</dbReference>
<dbReference type="EMBL" id="JAWPEI010000058">
    <property type="protein sequence ID" value="KAK4706664.1"/>
    <property type="molecule type" value="Genomic_DNA"/>
</dbReference>
<name>A0AAV9K018_9SOLN</name>
<organism evidence="1 2">
    <name type="scientific">Solanum pinnatisectum</name>
    <name type="common">tansyleaf nightshade</name>
    <dbReference type="NCBI Taxonomy" id="50273"/>
    <lineage>
        <taxon>Eukaryota</taxon>
        <taxon>Viridiplantae</taxon>
        <taxon>Streptophyta</taxon>
        <taxon>Embryophyta</taxon>
        <taxon>Tracheophyta</taxon>
        <taxon>Spermatophyta</taxon>
        <taxon>Magnoliopsida</taxon>
        <taxon>eudicotyledons</taxon>
        <taxon>Gunneridae</taxon>
        <taxon>Pentapetalae</taxon>
        <taxon>asterids</taxon>
        <taxon>lamiids</taxon>
        <taxon>Solanales</taxon>
        <taxon>Solanaceae</taxon>
        <taxon>Solanoideae</taxon>
        <taxon>Solaneae</taxon>
        <taxon>Solanum</taxon>
    </lineage>
</organism>
<reference evidence="1 2" key="1">
    <citation type="submission" date="2023-10" db="EMBL/GenBank/DDBJ databases">
        <title>Genome-Wide Identification Analysis in wild type Solanum Pinnatisectum Reveals Some Genes Defensing Phytophthora Infestans.</title>
        <authorList>
            <person name="Sun C."/>
        </authorList>
    </citation>
    <scope>NUCLEOTIDE SEQUENCE [LARGE SCALE GENOMIC DNA]</scope>
    <source>
        <strain evidence="1">LQN</strain>
        <tissue evidence="1">Leaf</tissue>
    </source>
</reference>
<evidence type="ECO:0000313" key="1">
    <source>
        <dbReference type="EMBL" id="KAK4706664.1"/>
    </source>
</evidence>